<keyword evidence="1" id="KW-0408">Iron</keyword>
<evidence type="ECO:0000313" key="4">
    <source>
        <dbReference type="Proteomes" id="UP000325292"/>
    </source>
</evidence>
<gene>
    <name evidence="3" type="ORF">BXT84_09870</name>
</gene>
<proteinExistence type="predicted"/>
<dbReference type="InterPro" id="IPR008988">
    <property type="entry name" value="Transcriptional_repressor_C"/>
</dbReference>
<dbReference type="SUPFAM" id="SSF50037">
    <property type="entry name" value="C-terminal domain of transcriptional repressors"/>
    <property type="match status" value="1"/>
</dbReference>
<evidence type="ECO:0000313" key="3">
    <source>
        <dbReference type="EMBL" id="AUW94216.1"/>
    </source>
</evidence>
<keyword evidence="4" id="KW-1185">Reference proteome</keyword>
<feature type="domain" description="Ferrous iron transporter FeoA-like" evidence="2">
    <location>
        <begin position="1"/>
        <end position="71"/>
    </location>
</feature>
<sequence length="75" mass="8099">MTLDEVKPGQQVLVSEILLPDSRLQAIRLGIVPGRVLTVHQQLPKGPVIVLVGPSKIALGRALAQHVVVTLMKDF</sequence>
<dbReference type="SMART" id="SM00899">
    <property type="entry name" value="FeoA"/>
    <property type="match status" value="1"/>
</dbReference>
<accession>A0ABN5H0W3</accession>
<reference evidence="3 4" key="1">
    <citation type="journal article" date="2019" name="Sci. Rep.">
        <title>Sulfobacillus thermotolerans: new insights into resistance and metabolic capacities of acidophilic chemolithotrophs.</title>
        <authorList>
            <person name="Panyushkina A.E."/>
            <person name="Babenko V.V."/>
            <person name="Nikitina A.S."/>
            <person name="Selezneva O.V."/>
            <person name="Tsaplina I.A."/>
            <person name="Letarova M.A."/>
            <person name="Kostryukova E.S."/>
            <person name="Letarov A.V."/>
        </authorList>
    </citation>
    <scope>NUCLEOTIDE SEQUENCE [LARGE SCALE GENOMIC DNA]</scope>
    <source>
        <strain evidence="3 4">Kr1</strain>
    </source>
</reference>
<protein>
    <recommendedName>
        <fullName evidence="2">Ferrous iron transporter FeoA-like domain-containing protein</fullName>
    </recommendedName>
</protein>
<dbReference type="Pfam" id="PF04023">
    <property type="entry name" value="FeoA"/>
    <property type="match status" value="1"/>
</dbReference>
<dbReference type="InterPro" id="IPR007167">
    <property type="entry name" value="Fe-transptr_FeoA-like"/>
</dbReference>
<organism evidence="3 4">
    <name type="scientific">Sulfobacillus thermotolerans</name>
    <dbReference type="NCBI Taxonomy" id="338644"/>
    <lineage>
        <taxon>Bacteria</taxon>
        <taxon>Bacillati</taxon>
        <taxon>Bacillota</taxon>
        <taxon>Clostridia</taxon>
        <taxon>Eubacteriales</taxon>
        <taxon>Clostridiales Family XVII. Incertae Sedis</taxon>
        <taxon>Sulfobacillus</taxon>
    </lineage>
</organism>
<dbReference type="RefSeq" id="WP_103376592.1">
    <property type="nucleotide sequence ID" value="NZ_CP133983.1"/>
</dbReference>
<dbReference type="Proteomes" id="UP000325292">
    <property type="component" value="Chromosome"/>
</dbReference>
<evidence type="ECO:0000259" key="2">
    <source>
        <dbReference type="SMART" id="SM00899"/>
    </source>
</evidence>
<evidence type="ECO:0000256" key="1">
    <source>
        <dbReference type="ARBA" id="ARBA00023004"/>
    </source>
</evidence>
<dbReference type="InterPro" id="IPR038157">
    <property type="entry name" value="FeoA_core_dom"/>
</dbReference>
<dbReference type="EMBL" id="CP019454">
    <property type="protein sequence ID" value="AUW94216.1"/>
    <property type="molecule type" value="Genomic_DNA"/>
</dbReference>
<name>A0ABN5H0W3_9FIRM</name>
<dbReference type="Gene3D" id="2.30.30.90">
    <property type="match status" value="1"/>
</dbReference>